<dbReference type="EMBL" id="WLVL01000018">
    <property type="protein sequence ID" value="MTB71235.1"/>
    <property type="molecule type" value="Genomic_DNA"/>
</dbReference>
<reference evidence="1 2" key="1">
    <citation type="submission" date="2019-11" db="EMBL/GenBank/DDBJ databases">
        <title>Whole genome sequencing identifies a novel species of the genus Arsenicicoccus isolated from human blood.</title>
        <authorList>
            <person name="Jeong J.H."/>
            <person name="Kweon O.J."/>
            <person name="Kim H.R."/>
            <person name="Kim T.-H."/>
            <person name="Ha S.-M."/>
            <person name="Lee M.-K."/>
        </authorList>
    </citation>
    <scope>NUCLEOTIDE SEQUENCE [LARGE SCALE GENOMIC DNA]</scope>
    <source>
        <strain evidence="1 2">MKL-02</strain>
    </source>
</reference>
<dbReference type="AlphaFoldDB" id="A0A6I3IHW7"/>
<name>A0A6I3IHW7_9MICO</name>
<protein>
    <submittedName>
        <fullName evidence="1">Uncharacterized protein</fullName>
    </submittedName>
</protein>
<keyword evidence="2" id="KW-1185">Reference proteome</keyword>
<proteinExistence type="predicted"/>
<gene>
    <name evidence="1" type="ORF">GGG17_04445</name>
</gene>
<dbReference type="RefSeq" id="WP_154592579.1">
    <property type="nucleotide sequence ID" value="NZ_WLVL01000018.1"/>
</dbReference>
<evidence type="ECO:0000313" key="1">
    <source>
        <dbReference type="EMBL" id="MTB71235.1"/>
    </source>
</evidence>
<comment type="caution">
    <text evidence="1">The sequence shown here is derived from an EMBL/GenBank/DDBJ whole genome shotgun (WGS) entry which is preliminary data.</text>
</comment>
<accession>A0A6I3IHW7</accession>
<organism evidence="1 2">
    <name type="scientific">Arsenicicoccus cauae</name>
    <dbReference type="NCBI Taxonomy" id="2663847"/>
    <lineage>
        <taxon>Bacteria</taxon>
        <taxon>Bacillati</taxon>
        <taxon>Actinomycetota</taxon>
        <taxon>Actinomycetes</taxon>
        <taxon>Micrococcales</taxon>
        <taxon>Intrasporangiaceae</taxon>
        <taxon>Arsenicicoccus</taxon>
    </lineage>
</organism>
<sequence length="62" mass="6511">MPASVARDIALRPGTVGHRLVHDPVTGVAMDRTASGYRIPQGLRDDVVARDVTCRAPGCAQG</sequence>
<dbReference type="Proteomes" id="UP000431092">
    <property type="component" value="Unassembled WGS sequence"/>
</dbReference>
<evidence type="ECO:0000313" key="2">
    <source>
        <dbReference type="Proteomes" id="UP000431092"/>
    </source>
</evidence>